<evidence type="ECO:0000313" key="3">
    <source>
        <dbReference type="EMBL" id="EDO29749.1"/>
    </source>
</evidence>
<dbReference type="PANTHER" id="PTHR12828:SF3">
    <property type="entry name" value="PROTEASOME MATURATION PROTEIN"/>
    <property type="match status" value="1"/>
</dbReference>
<sequence length="107" mass="12080">FSGARQRLTAAHPLEYSEINFTKNQERLDMKMLRNTQGLHAPLKLQMERAVTSKIRRLPCLPSSMVALDTVLGTDDVIGFEDYLGDPLDQEVMGDAHSLMERKLGIH</sequence>
<organism evidence="3 4">
    <name type="scientific">Nematostella vectensis</name>
    <name type="common">Starlet sea anemone</name>
    <dbReference type="NCBI Taxonomy" id="45351"/>
    <lineage>
        <taxon>Eukaryota</taxon>
        <taxon>Metazoa</taxon>
        <taxon>Cnidaria</taxon>
        <taxon>Anthozoa</taxon>
        <taxon>Hexacorallia</taxon>
        <taxon>Actiniaria</taxon>
        <taxon>Edwardsiidae</taxon>
        <taxon>Nematostella</taxon>
    </lineage>
</organism>
<accession>A7T2R5</accession>
<dbReference type="HOGENOM" id="CLU_100687_3_0_1"/>
<feature type="non-terminal residue" evidence="3">
    <location>
        <position position="1"/>
    </location>
</feature>
<evidence type="ECO:0000313" key="4">
    <source>
        <dbReference type="Proteomes" id="UP000001593"/>
    </source>
</evidence>
<dbReference type="GO" id="GO:0005737">
    <property type="term" value="C:cytoplasm"/>
    <property type="evidence" value="ECO:0000318"/>
    <property type="project" value="GO_Central"/>
</dbReference>
<gene>
    <name evidence="3" type="ORF">NEMVEDRAFT_v1g143422</name>
</gene>
<comment type="similarity">
    <text evidence="2">Belongs to the POMP/UMP1 family.</text>
</comment>
<evidence type="ECO:0008006" key="5">
    <source>
        <dbReference type="Google" id="ProtNLM"/>
    </source>
</evidence>
<evidence type="ECO:0000256" key="1">
    <source>
        <dbReference type="ARBA" id="ARBA00023186"/>
    </source>
</evidence>
<keyword evidence="4" id="KW-1185">Reference proteome</keyword>
<dbReference type="InterPro" id="IPR008012">
    <property type="entry name" value="Ump1"/>
</dbReference>
<protein>
    <recommendedName>
        <fullName evidence="5">Proteasome maturation protein</fullName>
    </recommendedName>
</protein>
<dbReference type="GO" id="GO:0043248">
    <property type="term" value="P:proteasome assembly"/>
    <property type="evidence" value="ECO:0000318"/>
    <property type="project" value="GO_Central"/>
</dbReference>
<dbReference type="PhylomeDB" id="A7T2R5"/>
<dbReference type="EMBL" id="DS470311">
    <property type="protein sequence ID" value="EDO29749.1"/>
    <property type="molecule type" value="Genomic_DNA"/>
</dbReference>
<dbReference type="AlphaFoldDB" id="A7T2R5"/>
<dbReference type="KEGG" id="nve:5500395"/>
<keyword evidence="1" id="KW-0143">Chaperone</keyword>
<dbReference type="STRING" id="45351.A7T2R5"/>
<proteinExistence type="inferred from homology"/>
<name>A7T2R5_NEMVE</name>
<evidence type="ECO:0000256" key="2">
    <source>
        <dbReference type="ARBA" id="ARBA00043974"/>
    </source>
</evidence>
<dbReference type="PANTHER" id="PTHR12828">
    <property type="entry name" value="PROTEASOME MATURATION PROTEIN UMP1"/>
    <property type="match status" value="1"/>
</dbReference>
<dbReference type="Pfam" id="PF05348">
    <property type="entry name" value="UMP1"/>
    <property type="match status" value="1"/>
</dbReference>
<dbReference type="InParanoid" id="A7T2R5"/>
<dbReference type="GO" id="GO:0005634">
    <property type="term" value="C:nucleus"/>
    <property type="evidence" value="ECO:0000318"/>
    <property type="project" value="GO_Central"/>
</dbReference>
<dbReference type="eggNOG" id="KOG3061">
    <property type="taxonomic scope" value="Eukaryota"/>
</dbReference>
<reference evidence="3 4" key="1">
    <citation type="journal article" date="2007" name="Science">
        <title>Sea anemone genome reveals ancestral eumetazoan gene repertoire and genomic organization.</title>
        <authorList>
            <person name="Putnam N.H."/>
            <person name="Srivastava M."/>
            <person name="Hellsten U."/>
            <person name="Dirks B."/>
            <person name="Chapman J."/>
            <person name="Salamov A."/>
            <person name="Terry A."/>
            <person name="Shapiro H."/>
            <person name="Lindquist E."/>
            <person name="Kapitonov V.V."/>
            <person name="Jurka J."/>
            <person name="Genikhovich G."/>
            <person name="Grigoriev I.V."/>
            <person name="Lucas S.M."/>
            <person name="Steele R.E."/>
            <person name="Finnerty J.R."/>
            <person name="Technau U."/>
            <person name="Martindale M.Q."/>
            <person name="Rokhsar D.S."/>
        </authorList>
    </citation>
    <scope>NUCLEOTIDE SEQUENCE [LARGE SCALE GENOMIC DNA]</scope>
    <source>
        <strain evidence="4">CH2 X CH6</strain>
    </source>
</reference>
<dbReference type="Proteomes" id="UP000001593">
    <property type="component" value="Unassembled WGS sequence"/>
</dbReference>